<name>A0A060C9K7_9CHLR</name>
<proteinExistence type="predicted"/>
<feature type="domain" description="Beta-galactosidase C-terminal" evidence="1">
    <location>
        <begin position="57"/>
        <end position="105"/>
    </location>
</feature>
<protein>
    <submittedName>
        <fullName evidence="2">CAZy families GH42 protein</fullName>
    </submittedName>
</protein>
<feature type="non-terminal residue" evidence="2">
    <location>
        <position position="1"/>
    </location>
</feature>
<dbReference type="Gene3D" id="3.40.50.880">
    <property type="match status" value="1"/>
</dbReference>
<dbReference type="Gene3D" id="2.60.40.1180">
    <property type="entry name" value="Golgi alpha-mannosidase II"/>
    <property type="match status" value="1"/>
</dbReference>
<reference evidence="2" key="1">
    <citation type="journal article" date="2013" name="Environ. Microbiol.">
        <title>Seasonally variable intestinal metagenomes of the red palm weevil (Rhynchophorus ferrugineus).</title>
        <authorList>
            <person name="Jia S."/>
            <person name="Zhang X."/>
            <person name="Zhang G."/>
            <person name="Yin A."/>
            <person name="Zhang S."/>
            <person name="Li F."/>
            <person name="Wang L."/>
            <person name="Zhao D."/>
            <person name="Yun Q."/>
            <person name="Tala"/>
            <person name="Wang J."/>
            <person name="Sun G."/>
            <person name="Baabdullah M."/>
            <person name="Yu X."/>
            <person name="Hu S."/>
            <person name="Al-Mssallem I.S."/>
            <person name="Yu J."/>
        </authorList>
    </citation>
    <scope>NUCLEOTIDE SEQUENCE</scope>
</reference>
<evidence type="ECO:0000313" key="2">
    <source>
        <dbReference type="EMBL" id="AIA89411.1"/>
    </source>
</evidence>
<evidence type="ECO:0000259" key="1">
    <source>
        <dbReference type="Pfam" id="PF08533"/>
    </source>
</evidence>
<dbReference type="GO" id="GO:0004565">
    <property type="term" value="F:beta-galactosidase activity"/>
    <property type="evidence" value="ECO:0007669"/>
    <property type="project" value="InterPro"/>
</dbReference>
<dbReference type="Pfam" id="PF08533">
    <property type="entry name" value="Glyco_hydro_42C"/>
    <property type="match status" value="1"/>
</dbReference>
<dbReference type="InterPro" id="IPR013780">
    <property type="entry name" value="Glyco_hydro_b"/>
</dbReference>
<accession>A0A060C9K7</accession>
<organism evidence="2">
    <name type="scientific">uncultured Thermobaculum sp</name>
    <dbReference type="NCBI Taxonomy" id="683411"/>
    <lineage>
        <taxon>Bacteria</taxon>
        <taxon>Bacillati</taxon>
        <taxon>Chloroflexota</taxon>
        <taxon>Chloroflexia</taxon>
        <taxon>Candidatus Thermobaculales</taxon>
        <taxon>Candidatus Thermobaculaceae</taxon>
        <taxon>Thermobaculum</taxon>
        <taxon>environmental samples</taxon>
    </lineage>
</organism>
<dbReference type="EMBL" id="KF122117">
    <property type="protein sequence ID" value="AIA89411.1"/>
    <property type="molecule type" value="Genomic_DNA"/>
</dbReference>
<dbReference type="GO" id="GO:0006012">
    <property type="term" value="P:galactose metabolic process"/>
    <property type="evidence" value="ECO:0007669"/>
    <property type="project" value="InterPro"/>
</dbReference>
<dbReference type="InterPro" id="IPR029062">
    <property type="entry name" value="Class_I_gatase-like"/>
</dbReference>
<sequence length="115" mass="12775">PCLTENRFGKGRAYYLASQPEERLLCRLLSRICAEQQVAPLFQTTGRMELCVRDSVRGRTVFAINQGTAEGKVELGDRVYKDLLSGRDVTGVETVAAGDVRVLQERNDPDECLGQ</sequence>
<dbReference type="AlphaFoldDB" id="A0A060C9K7"/>
<dbReference type="InterPro" id="IPR013739">
    <property type="entry name" value="Beta_galactosidase_C"/>
</dbReference>